<protein>
    <submittedName>
        <fullName evidence="2">Uncharacterized protein</fullName>
    </submittedName>
</protein>
<reference evidence="3" key="1">
    <citation type="journal article" date="2019" name="Int. J. Syst. Evol. Microbiol.">
        <title>The Global Catalogue of Microorganisms (GCM) 10K type strain sequencing project: providing services to taxonomists for standard genome sequencing and annotation.</title>
        <authorList>
            <consortium name="The Broad Institute Genomics Platform"/>
            <consortium name="The Broad Institute Genome Sequencing Center for Infectious Disease"/>
            <person name="Wu L."/>
            <person name="Ma J."/>
        </authorList>
    </citation>
    <scope>NUCLEOTIDE SEQUENCE [LARGE SCALE GENOMIC DNA]</scope>
    <source>
        <strain evidence="3">KCTC 12861</strain>
    </source>
</reference>
<organism evidence="2 3">
    <name type="scientific">Pseudovibrio japonicus</name>
    <dbReference type="NCBI Taxonomy" id="366534"/>
    <lineage>
        <taxon>Bacteria</taxon>
        <taxon>Pseudomonadati</taxon>
        <taxon>Pseudomonadota</taxon>
        <taxon>Alphaproteobacteria</taxon>
        <taxon>Hyphomicrobiales</taxon>
        <taxon>Stappiaceae</taxon>
        <taxon>Pseudovibrio</taxon>
    </lineage>
</organism>
<evidence type="ECO:0000313" key="3">
    <source>
        <dbReference type="Proteomes" id="UP000637980"/>
    </source>
</evidence>
<sequence>MSAIDFVRIAIVSIYSGGGTYSLSNYSLSKYVGNASSSLSTRMSESLVPQDEEPATDDTQTTPDLEPTPDTVIDARDQLDDLYGELGTAADDYKDDMETFRTEVFDKLGFTRETLHMIARNEHGYFSEQEVEAAKQSMDEQLDEALGKNDPDYAPTAENYLSLLQYLNEETFEDERGTFEWAISKASAQVHYKRLADGEESDLFSDDPVVDLLTEAYEELFEAQKTDADAKLESMPSYDSAQYRWDSNNDTSDSDTYTAPDSWWR</sequence>
<gene>
    <name evidence="2" type="ORF">GCM10007094_33620</name>
</gene>
<feature type="compositionally biased region" description="Low complexity" evidence="1">
    <location>
        <begin position="246"/>
        <end position="256"/>
    </location>
</feature>
<name>A0ABQ3EIZ6_9HYPH</name>
<dbReference type="EMBL" id="BMXE01000006">
    <property type="protein sequence ID" value="GHB41458.1"/>
    <property type="molecule type" value="Genomic_DNA"/>
</dbReference>
<evidence type="ECO:0000256" key="1">
    <source>
        <dbReference type="SAM" id="MobiDB-lite"/>
    </source>
</evidence>
<comment type="caution">
    <text evidence="2">The sequence shown here is derived from an EMBL/GenBank/DDBJ whole genome shotgun (WGS) entry which is preliminary data.</text>
</comment>
<dbReference type="Proteomes" id="UP000637980">
    <property type="component" value="Unassembled WGS sequence"/>
</dbReference>
<accession>A0ABQ3EIZ6</accession>
<proteinExistence type="predicted"/>
<keyword evidence="3" id="KW-1185">Reference proteome</keyword>
<dbReference type="RefSeq" id="WP_209009206.1">
    <property type="nucleotide sequence ID" value="NZ_BMXE01000006.1"/>
</dbReference>
<evidence type="ECO:0000313" key="2">
    <source>
        <dbReference type="EMBL" id="GHB41458.1"/>
    </source>
</evidence>
<feature type="region of interest" description="Disordered" evidence="1">
    <location>
        <begin position="42"/>
        <end position="71"/>
    </location>
</feature>
<feature type="region of interest" description="Disordered" evidence="1">
    <location>
        <begin position="227"/>
        <end position="265"/>
    </location>
</feature>